<comment type="caution">
    <text evidence="4">The sequence shown here is derived from an EMBL/GenBank/DDBJ whole genome shotgun (WGS) entry which is preliminary data.</text>
</comment>
<name>A0A2K3UUM7_9DEIO</name>
<sequence>MIIRAATPADAECIALQRYPDEADAAARPAYAAWVAGAIQRGLYAGFLALDGDRGAEQIVAGAGLTLLEWGPSRGDPQPWRARIVNVWTHPDWRRRGLAQGLVTRCLDSARQRGVGRVSLGTSAQARGLYGRLGFQASAAEMWLALPAQDGT</sequence>
<dbReference type="AlphaFoldDB" id="A0A2K3UUM7"/>
<evidence type="ECO:0000256" key="1">
    <source>
        <dbReference type="ARBA" id="ARBA00022679"/>
    </source>
</evidence>
<dbReference type="OrthoDB" id="70840at2"/>
<evidence type="ECO:0000313" key="4">
    <source>
        <dbReference type="EMBL" id="PNY80243.1"/>
    </source>
</evidence>
<evidence type="ECO:0000259" key="3">
    <source>
        <dbReference type="PROSITE" id="PS51186"/>
    </source>
</evidence>
<dbReference type="InterPro" id="IPR000182">
    <property type="entry name" value="GNAT_dom"/>
</dbReference>
<organism evidence="4 5">
    <name type="scientific">Deinococcus koreensis</name>
    <dbReference type="NCBI Taxonomy" id="2054903"/>
    <lineage>
        <taxon>Bacteria</taxon>
        <taxon>Thermotogati</taxon>
        <taxon>Deinococcota</taxon>
        <taxon>Deinococci</taxon>
        <taxon>Deinococcales</taxon>
        <taxon>Deinococcaceae</taxon>
        <taxon>Deinococcus</taxon>
    </lineage>
</organism>
<dbReference type="GO" id="GO:0016747">
    <property type="term" value="F:acyltransferase activity, transferring groups other than amino-acyl groups"/>
    <property type="evidence" value="ECO:0007669"/>
    <property type="project" value="InterPro"/>
</dbReference>
<keyword evidence="2" id="KW-0012">Acyltransferase</keyword>
<evidence type="ECO:0000313" key="5">
    <source>
        <dbReference type="Proteomes" id="UP000236379"/>
    </source>
</evidence>
<dbReference type="Proteomes" id="UP000236379">
    <property type="component" value="Unassembled WGS sequence"/>
</dbReference>
<evidence type="ECO:0000256" key="2">
    <source>
        <dbReference type="ARBA" id="ARBA00023315"/>
    </source>
</evidence>
<protein>
    <submittedName>
        <fullName evidence="4">GNAT family N-acetyltransferase</fullName>
    </submittedName>
</protein>
<dbReference type="InterPro" id="IPR016181">
    <property type="entry name" value="Acyl_CoA_acyltransferase"/>
</dbReference>
<dbReference type="Gene3D" id="3.40.630.30">
    <property type="match status" value="1"/>
</dbReference>
<dbReference type="CDD" id="cd04301">
    <property type="entry name" value="NAT_SF"/>
    <property type="match status" value="1"/>
</dbReference>
<gene>
    <name evidence="4" type="ORF">CVO96_01690</name>
</gene>
<dbReference type="EMBL" id="PPPD01000001">
    <property type="protein sequence ID" value="PNY80243.1"/>
    <property type="molecule type" value="Genomic_DNA"/>
</dbReference>
<accession>A0A2K3UUM7</accession>
<proteinExistence type="predicted"/>
<keyword evidence="1 4" id="KW-0808">Transferase</keyword>
<dbReference type="InterPro" id="IPR050832">
    <property type="entry name" value="Bact_Acetyltransf"/>
</dbReference>
<dbReference type="PROSITE" id="PS51186">
    <property type="entry name" value="GNAT"/>
    <property type="match status" value="1"/>
</dbReference>
<feature type="domain" description="N-acetyltransferase" evidence="3">
    <location>
        <begin position="1"/>
        <end position="152"/>
    </location>
</feature>
<dbReference type="RefSeq" id="WP_103309620.1">
    <property type="nucleotide sequence ID" value="NZ_PPPD01000001.1"/>
</dbReference>
<reference evidence="4 5" key="1">
    <citation type="submission" date="2018-01" db="EMBL/GenBank/DDBJ databases">
        <title>Deinococcus koreensis sp. nov., a radiation-resistant bacterium isolated from river water.</title>
        <authorList>
            <person name="Choi A."/>
        </authorList>
    </citation>
    <scope>NUCLEOTIDE SEQUENCE [LARGE SCALE GENOMIC DNA]</scope>
    <source>
        <strain evidence="4 5">SJW1-2</strain>
    </source>
</reference>
<dbReference type="SUPFAM" id="SSF55729">
    <property type="entry name" value="Acyl-CoA N-acyltransferases (Nat)"/>
    <property type="match status" value="1"/>
</dbReference>
<dbReference type="Pfam" id="PF00583">
    <property type="entry name" value="Acetyltransf_1"/>
    <property type="match status" value="1"/>
</dbReference>
<dbReference type="PANTHER" id="PTHR43877">
    <property type="entry name" value="AMINOALKYLPHOSPHONATE N-ACETYLTRANSFERASE-RELATED-RELATED"/>
    <property type="match status" value="1"/>
</dbReference>
<keyword evidence="5" id="KW-1185">Reference proteome</keyword>